<dbReference type="GO" id="GO:0006508">
    <property type="term" value="P:proteolysis"/>
    <property type="evidence" value="ECO:0007669"/>
    <property type="project" value="UniProtKB-KW"/>
</dbReference>
<dbReference type="Gene3D" id="3.40.390.10">
    <property type="entry name" value="Collagenase (Catalytic Domain)"/>
    <property type="match status" value="1"/>
</dbReference>
<proteinExistence type="inferred from homology"/>
<dbReference type="GO" id="GO:0008237">
    <property type="term" value="F:metallopeptidase activity"/>
    <property type="evidence" value="ECO:0007669"/>
    <property type="project" value="UniProtKB-KW"/>
</dbReference>
<dbReference type="Proteomes" id="UP001530293">
    <property type="component" value="Unassembled WGS sequence"/>
</dbReference>
<evidence type="ECO:0000256" key="1">
    <source>
        <dbReference type="ARBA" id="ARBA00008721"/>
    </source>
</evidence>
<dbReference type="InterPro" id="IPR024079">
    <property type="entry name" value="MetalloPept_cat_dom_sf"/>
</dbReference>
<keyword evidence="3" id="KW-0479">Metal-binding</keyword>
<dbReference type="Pfam" id="PF05572">
    <property type="entry name" value="Peptidase_M43"/>
    <property type="match status" value="1"/>
</dbReference>
<keyword evidence="4" id="KW-0732">Signal</keyword>
<dbReference type="AlphaFoldDB" id="A0ABD3MAB1"/>
<feature type="compositionally biased region" description="Polar residues" evidence="9">
    <location>
        <begin position="512"/>
        <end position="521"/>
    </location>
</feature>
<evidence type="ECO:0000313" key="11">
    <source>
        <dbReference type="EMBL" id="KAL3760723.1"/>
    </source>
</evidence>
<name>A0ABD3MAB1_9STRA</name>
<keyword evidence="7" id="KW-0482">Metalloprotease</keyword>
<reference evidence="11 12" key="1">
    <citation type="submission" date="2024-10" db="EMBL/GenBank/DDBJ databases">
        <title>Updated reference genomes for cyclostephanoid diatoms.</title>
        <authorList>
            <person name="Roberts W.R."/>
            <person name="Alverson A.J."/>
        </authorList>
    </citation>
    <scope>NUCLEOTIDE SEQUENCE [LARGE SCALE GENOMIC DNA]</scope>
    <source>
        <strain evidence="11 12">AJA232-27</strain>
    </source>
</reference>
<evidence type="ECO:0000256" key="6">
    <source>
        <dbReference type="ARBA" id="ARBA00022833"/>
    </source>
</evidence>
<sequence length="548" mass="59191">MKLGRTFSLGSSPSVVAAAAAVSAAAVQRILLIGAAVAAAHAVSPEWLDNHNHRGNGNAGGGPVHHDCASPELTDTDRARADANMIKTFGKIGDDMSTQDLSAVVKGVAARNKADGMIMAVGEDAIASNENVGDAIDIYEADLWSRNLQLSPTYSLVDLPIVYHVLTGQYIPKSNSTLNAIRPSATAKQLAFMTEKTNELYNIYDKVSKQSVQWASFVHNQTIYHNNYIFSKDCSSLSDYTSIVTKAPEWQFKLHAIICESTQWSGVAWYPNAFAVTDVKHNVVRVEYRAVACYNDKKEFLCNQTNGMNVSHTRWWRTRSTVLAHEFGHLFGLAHTFSGGCSGSGDGVADTPYENTSDTDGCPGLLPYDKDRDLMNDSTKANVNSGDATTCGSDADLCTMGGANTCAACCMDSSPTALDCITYMNGVSITQDQVDNAPKCCVETKPDDTCPSLAGVDPKNNVMAYIPDFCSYEMTPGQMARMIAQVKQEKDYIYCNYSNVLDVAKCGTNPPCASTATSPNCKQPKPPTSQPSTKKPTRNPTYKPTKTK</sequence>
<evidence type="ECO:0000256" key="9">
    <source>
        <dbReference type="SAM" id="MobiDB-lite"/>
    </source>
</evidence>
<organism evidence="11 12">
    <name type="scientific">Discostella pseudostelligera</name>
    <dbReference type="NCBI Taxonomy" id="259834"/>
    <lineage>
        <taxon>Eukaryota</taxon>
        <taxon>Sar</taxon>
        <taxon>Stramenopiles</taxon>
        <taxon>Ochrophyta</taxon>
        <taxon>Bacillariophyta</taxon>
        <taxon>Coscinodiscophyceae</taxon>
        <taxon>Thalassiosirophycidae</taxon>
        <taxon>Stephanodiscales</taxon>
        <taxon>Stephanodiscaceae</taxon>
        <taxon>Discostella</taxon>
    </lineage>
</organism>
<evidence type="ECO:0000313" key="12">
    <source>
        <dbReference type="Proteomes" id="UP001530293"/>
    </source>
</evidence>
<keyword evidence="6" id="KW-0862">Zinc</keyword>
<dbReference type="EMBL" id="JALLBG020000172">
    <property type="protein sequence ID" value="KAL3760723.1"/>
    <property type="molecule type" value="Genomic_DNA"/>
</dbReference>
<gene>
    <name evidence="11" type="ORF">ACHAWU_003631</name>
</gene>
<evidence type="ECO:0000256" key="5">
    <source>
        <dbReference type="ARBA" id="ARBA00022801"/>
    </source>
</evidence>
<keyword evidence="2" id="KW-0645">Protease</keyword>
<evidence type="ECO:0000256" key="2">
    <source>
        <dbReference type="ARBA" id="ARBA00022670"/>
    </source>
</evidence>
<dbReference type="SUPFAM" id="SSF55486">
    <property type="entry name" value="Metalloproteases ('zincins'), catalytic domain"/>
    <property type="match status" value="1"/>
</dbReference>
<feature type="region of interest" description="Disordered" evidence="9">
    <location>
        <begin position="512"/>
        <end position="548"/>
    </location>
</feature>
<comment type="caution">
    <text evidence="11">The sequence shown here is derived from an EMBL/GenBank/DDBJ whole genome shotgun (WGS) entry which is preliminary data.</text>
</comment>
<evidence type="ECO:0000256" key="3">
    <source>
        <dbReference type="ARBA" id="ARBA00022723"/>
    </source>
</evidence>
<evidence type="ECO:0000256" key="7">
    <source>
        <dbReference type="ARBA" id="ARBA00023049"/>
    </source>
</evidence>
<comment type="similarity">
    <text evidence="1">Belongs to the peptidase M43B family.</text>
</comment>
<accession>A0ABD3MAB1</accession>
<dbReference type="InterPro" id="IPR008754">
    <property type="entry name" value="Peptidase_M43"/>
</dbReference>
<protein>
    <recommendedName>
        <fullName evidence="10">Peptidase M43 pregnancy-associated plasma-A domain-containing protein</fullName>
    </recommendedName>
</protein>
<keyword evidence="12" id="KW-1185">Reference proteome</keyword>
<evidence type="ECO:0000256" key="8">
    <source>
        <dbReference type="ARBA" id="ARBA00023157"/>
    </source>
</evidence>
<evidence type="ECO:0000259" key="10">
    <source>
        <dbReference type="Pfam" id="PF05572"/>
    </source>
</evidence>
<keyword evidence="8" id="KW-1015">Disulfide bond</keyword>
<dbReference type="PANTHER" id="PTHR47466:SF1">
    <property type="entry name" value="METALLOPROTEASE MEP1 (AFU_ORTHOLOGUE AFUA_1G07730)-RELATED"/>
    <property type="match status" value="1"/>
</dbReference>
<feature type="domain" description="Peptidase M43 pregnancy-associated plasma-A" evidence="10">
    <location>
        <begin position="261"/>
        <end position="360"/>
    </location>
</feature>
<dbReference type="PANTHER" id="PTHR47466">
    <property type="match status" value="1"/>
</dbReference>
<evidence type="ECO:0000256" key="4">
    <source>
        <dbReference type="ARBA" id="ARBA00022729"/>
    </source>
</evidence>
<dbReference type="GO" id="GO:0046872">
    <property type="term" value="F:metal ion binding"/>
    <property type="evidence" value="ECO:0007669"/>
    <property type="project" value="UniProtKB-KW"/>
</dbReference>
<keyword evidence="5" id="KW-0378">Hydrolase</keyword>
<feature type="compositionally biased region" description="Polar residues" evidence="9">
    <location>
        <begin position="538"/>
        <end position="548"/>
    </location>
</feature>